<evidence type="ECO:0008006" key="3">
    <source>
        <dbReference type="Google" id="ProtNLM"/>
    </source>
</evidence>
<reference evidence="2" key="1">
    <citation type="submission" date="2018-06" db="EMBL/GenBank/DDBJ databases">
        <authorList>
            <person name="Zhirakovskaya E."/>
        </authorList>
    </citation>
    <scope>NUCLEOTIDE SEQUENCE</scope>
</reference>
<dbReference type="GO" id="GO:0016020">
    <property type="term" value="C:membrane"/>
    <property type="evidence" value="ECO:0007669"/>
    <property type="project" value="InterPro"/>
</dbReference>
<dbReference type="InterPro" id="IPR013783">
    <property type="entry name" value="Ig-like_fold"/>
</dbReference>
<dbReference type="InterPro" id="IPR015919">
    <property type="entry name" value="Cadherin-like_sf"/>
</dbReference>
<dbReference type="PROSITE" id="PS51257">
    <property type="entry name" value="PROKAR_LIPOPROTEIN"/>
    <property type="match status" value="1"/>
</dbReference>
<proteinExistence type="predicted"/>
<dbReference type="GO" id="GO:0005509">
    <property type="term" value="F:calcium ion binding"/>
    <property type="evidence" value="ECO:0007669"/>
    <property type="project" value="InterPro"/>
</dbReference>
<evidence type="ECO:0000256" key="1">
    <source>
        <dbReference type="SAM" id="MobiDB-lite"/>
    </source>
</evidence>
<feature type="compositionally biased region" description="Polar residues" evidence="1">
    <location>
        <begin position="50"/>
        <end position="60"/>
    </location>
</feature>
<feature type="non-terminal residue" evidence="2">
    <location>
        <position position="641"/>
    </location>
</feature>
<organism evidence="2">
    <name type="scientific">hydrothermal vent metagenome</name>
    <dbReference type="NCBI Taxonomy" id="652676"/>
    <lineage>
        <taxon>unclassified sequences</taxon>
        <taxon>metagenomes</taxon>
        <taxon>ecological metagenomes</taxon>
    </lineage>
</organism>
<accession>A0A3B0WAD2</accession>
<protein>
    <recommendedName>
        <fullName evidence="3">Dystroglycan-type cadherin-like domain-containing protein</fullName>
    </recommendedName>
</protein>
<dbReference type="Pfam" id="PF05345">
    <property type="entry name" value="He_PIG"/>
    <property type="match status" value="1"/>
</dbReference>
<sequence length="641" mass="68975">MKILGNWNKNKIINARYPMYIAFIFIAFTLGLQGCSGDSDSGDSDENKTSQENTPPSLQGASVEYTRTGKFFSFKPDATDADNDILTFSIENKPAWAMFDTATGELSGQPDGQDVQQYYDIIISVSDGKGSATLPPFILKVLHAEIGESNVTIDPAATVTTSASGNGYNIVGKAAIKVGDLVTEFNDADLDFTYDGDGKLLDIEGETELPTKVSDNLAIGAGVRAIIGLYTGAEINASMDIGPDSEPGIRLRDEFRYLVYFLDAGASLTFKNSDGTEELISLDLAGTRTLIITDPTDPFFYYFGEVAGLAVGFGYSFNNNIPWEPLFDPAGETAFAELEPFLGGAVLKGTFPISAFKVFDALELKGFAVCRPSQLIDCSKPTPVGLVASLAKALIVDGGIDPTQQIKLGINGSAAVKFGILGIDLFEYKLLDISSMIDIGTEREKLAIQGVIETNESVQPSWIPFKPVPDPGAIMVANLFADVDTNTGEGDFGMSLYGEIDSDFPLARMNGSININPQGLQMTGFIDDPVNPITVSAIVDADKLEASILFSYDINANVNLVVNNALDTAIDEVNQVFDDLQNDIGNYNIAFTLDGFRTQLPNIVLQAKGRLDSIPGTVYTTTYNKTRDGINNHSYVYTSPI</sequence>
<name>A0A3B0WAD2_9ZZZZ</name>
<dbReference type="AlphaFoldDB" id="A0A3B0WAD2"/>
<dbReference type="Gene3D" id="2.60.40.10">
    <property type="entry name" value="Immunoglobulins"/>
    <property type="match status" value="1"/>
</dbReference>
<dbReference type="EMBL" id="UOFE01000026">
    <property type="protein sequence ID" value="VAW52231.1"/>
    <property type="molecule type" value="Genomic_DNA"/>
</dbReference>
<evidence type="ECO:0000313" key="2">
    <source>
        <dbReference type="EMBL" id="VAW52231.1"/>
    </source>
</evidence>
<feature type="region of interest" description="Disordered" evidence="1">
    <location>
        <begin position="37"/>
        <end position="60"/>
    </location>
</feature>
<dbReference type="SUPFAM" id="SSF49313">
    <property type="entry name" value="Cadherin-like"/>
    <property type="match status" value="1"/>
</dbReference>
<gene>
    <name evidence="2" type="ORF">MNBD_GAMMA05-113</name>
</gene>